<dbReference type="EMBL" id="JPMI01000298">
    <property type="protein sequence ID" value="KFA88288.1"/>
    <property type="molecule type" value="Genomic_DNA"/>
</dbReference>
<feature type="compositionally biased region" description="Low complexity" evidence="1">
    <location>
        <begin position="50"/>
        <end position="74"/>
    </location>
</feature>
<organism evidence="2 3">
    <name type="scientific">Archangium violaceum Cb vi76</name>
    <dbReference type="NCBI Taxonomy" id="1406225"/>
    <lineage>
        <taxon>Bacteria</taxon>
        <taxon>Pseudomonadati</taxon>
        <taxon>Myxococcota</taxon>
        <taxon>Myxococcia</taxon>
        <taxon>Myxococcales</taxon>
        <taxon>Cystobacterineae</taxon>
        <taxon>Archangiaceae</taxon>
        <taxon>Archangium</taxon>
    </lineage>
</organism>
<dbReference type="AlphaFoldDB" id="A0A084SIK3"/>
<accession>A0A084SIK3</accession>
<reference evidence="2 3" key="1">
    <citation type="submission" date="2014-07" db="EMBL/GenBank/DDBJ databases">
        <title>Draft Genome Sequence of Gephyronic Acid Producer, Cystobacter violaceus Strain Cb vi76.</title>
        <authorList>
            <person name="Stevens D.C."/>
            <person name="Young J."/>
            <person name="Carmichael R."/>
            <person name="Tan J."/>
            <person name="Taylor R.E."/>
        </authorList>
    </citation>
    <scope>NUCLEOTIDE SEQUENCE [LARGE SCALE GENOMIC DNA]</scope>
    <source>
        <strain evidence="2 3">Cb vi76</strain>
    </source>
</reference>
<name>A0A084SIK3_9BACT</name>
<protein>
    <submittedName>
        <fullName evidence="2">Uncharacterized protein</fullName>
    </submittedName>
</protein>
<gene>
    <name evidence="2" type="ORF">Q664_42255</name>
</gene>
<feature type="region of interest" description="Disordered" evidence="1">
    <location>
        <begin position="1"/>
        <end position="102"/>
    </location>
</feature>
<evidence type="ECO:0000313" key="2">
    <source>
        <dbReference type="EMBL" id="KFA88288.1"/>
    </source>
</evidence>
<evidence type="ECO:0000313" key="3">
    <source>
        <dbReference type="Proteomes" id="UP000028547"/>
    </source>
</evidence>
<sequence>MIDGPNRRNIRPPPPPPPAPKRETQPRQVANKPRGFSPASAFESPTSKRAPVALTTPLAARTTTPTFTPVAARTDGPAPAPGQPGFVGPTAAAPAPGDPGFIGPVATPPEVLEASRAIEQAYASGGAEAAAEELREQAEELDDPAKVDALLSESQETIDRISTDLANGARNNSVDQDTHREVLRDLDATMNLAGEAGKDRVATSIAQKLADAIPAGSDQLWQFDDALGELAEDGIGSTLSARVAEKLINDFGRVEAGNALLNTSTDAINEVRADYEAKAEDLSKVEQRLNEELGQLGPALTPEEVEAYKTAFWERPENAQIRDEARAAGDKLSETLAASTEQLEALAAQGDTGAQKALFESYSALAKTPNHADEALLFAGRINQNAGLADALRGEYGEDFEKKLADELIAPAVGNAQAEAIAEAGEGGFDAAMQKFESLVSGLETAQSLHDVPGDFRQMLDDIRAIRAGTYSPDQVQDLLDSWDDKSPLGKSLAVATFGLGLYDLPSQLAEGEYLEAIKNTLTTSAAGIELTSGILSTIGKAGAAADVAKFGAKFLPILGLGADAIQAYQDIQALRDGVSPGDIFNLAGSVVSLVGDVAGFIPVAGTAVDVVATVLGETLRLVGGLLNGDFGPDLEDFDLGEVRDILHETLGLSDAEVQLLVANTKNGYGERLQELGLEPEQIRELLTQTEPPLFAFSGGLGDYVPFGNPNPMFETLAAFGLSGDEAYRFIQEHGDALAAFETVIADPYNAEASLGNALASGDFSAFREHALDVLPDDVADALRPYLNATPDTEYFEN</sequence>
<evidence type="ECO:0000256" key="1">
    <source>
        <dbReference type="SAM" id="MobiDB-lite"/>
    </source>
</evidence>
<proteinExistence type="predicted"/>
<feature type="compositionally biased region" description="Low complexity" evidence="1">
    <location>
        <begin position="84"/>
        <end position="102"/>
    </location>
</feature>
<dbReference type="Proteomes" id="UP000028547">
    <property type="component" value="Unassembled WGS sequence"/>
</dbReference>
<dbReference type="RefSeq" id="WP_043409235.1">
    <property type="nucleotide sequence ID" value="NZ_JPMI01000298.1"/>
</dbReference>
<comment type="caution">
    <text evidence="2">The sequence shown here is derived from an EMBL/GenBank/DDBJ whole genome shotgun (WGS) entry which is preliminary data.</text>
</comment>